<feature type="region of interest" description="Disordered" evidence="1">
    <location>
        <begin position="517"/>
        <end position="542"/>
    </location>
</feature>
<keyword evidence="2" id="KW-1133">Transmembrane helix</keyword>
<reference evidence="3 4" key="1">
    <citation type="journal article" date="2018" name="BMC Genomics">
        <title>Genomic comparison of Trypanosoma conorhini and Trypanosoma rangeli to Trypanosoma cruzi strains of high and low virulence.</title>
        <authorList>
            <person name="Bradwell K.R."/>
            <person name="Koparde V.N."/>
            <person name="Matveyev A.V."/>
            <person name="Serrano M.G."/>
            <person name="Alves J.M."/>
            <person name="Parikh H."/>
            <person name="Huang B."/>
            <person name="Lee V."/>
            <person name="Espinosa-Alvarez O."/>
            <person name="Ortiz P.A."/>
            <person name="Costa-Martins A.G."/>
            <person name="Teixeira M.M."/>
            <person name="Buck G.A."/>
        </authorList>
    </citation>
    <scope>NUCLEOTIDE SEQUENCE [LARGE SCALE GENOMIC DNA]</scope>
    <source>
        <strain evidence="3 4">025E</strain>
    </source>
</reference>
<dbReference type="GeneID" id="40318600"/>
<feature type="compositionally biased region" description="Basic and acidic residues" evidence="1">
    <location>
        <begin position="302"/>
        <end position="314"/>
    </location>
</feature>
<evidence type="ECO:0000256" key="2">
    <source>
        <dbReference type="SAM" id="Phobius"/>
    </source>
</evidence>
<dbReference type="AlphaFoldDB" id="A0A3R7ML70"/>
<keyword evidence="2" id="KW-0812">Transmembrane</keyword>
<comment type="caution">
    <text evidence="3">The sequence shown here is derived from an EMBL/GenBank/DDBJ whole genome shotgun (WGS) entry which is preliminary data.</text>
</comment>
<keyword evidence="4" id="KW-1185">Reference proteome</keyword>
<feature type="region of interest" description="Disordered" evidence="1">
    <location>
        <begin position="387"/>
        <end position="409"/>
    </location>
</feature>
<evidence type="ECO:0000313" key="3">
    <source>
        <dbReference type="EMBL" id="RNF16978.1"/>
    </source>
</evidence>
<organism evidence="3 4">
    <name type="scientific">Trypanosoma conorhini</name>
    <dbReference type="NCBI Taxonomy" id="83891"/>
    <lineage>
        <taxon>Eukaryota</taxon>
        <taxon>Discoba</taxon>
        <taxon>Euglenozoa</taxon>
        <taxon>Kinetoplastea</taxon>
        <taxon>Metakinetoplastina</taxon>
        <taxon>Trypanosomatida</taxon>
        <taxon>Trypanosomatidae</taxon>
        <taxon>Trypanosoma</taxon>
    </lineage>
</organism>
<evidence type="ECO:0000313" key="4">
    <source>
        <dbReference type="Proteomes" id="UP000284403"/>
    </source>
</evidence>
<protein>
    <recommendedName>
        <fullName evidence="5">Transmembrane protein</fullName>
    </recommendedName>
</protein>
<gene>
    <name evidence="3" type="ORF">Tco025E_04989</name>
</gene>
<evidence type="ECO:0000256" key="1">
    <source>
        <dbReference type="SAM" id="MobiDB-lite"/>
    </source>
</evidence>
<proteinExistence type="predicted"/>
<dbReference type="EMBL" id="MKKU01000277">
    <property type="protein sequence ID" value="RNF16978.1"/>
    <property type="molecule type" value="Genomic_DNA"/>
</dbReference>
<evidence type="ECO:0008006" key="5">
    <source>
        <dbReference type="Google" id="ProtNLM"/>
    </source>
</evidence>
<feature type="compositionally biased region" description="Basic and acidic residues" evidence="1">
    <location>
        <begin position="445"/>
        <end position="459"/>
    </location>
</feature>
<feature type="transmembrane region" description="Helical" evidence="2">
    <location>
        <begin position="622"/>
        <end position="641"/>
    </location>
</feature>
<name>A0A3R7ML70_9TRYP</name>
<accession>A0A3R7ML70</accession>
<dbReference type="OrthoDB" id="266761at2759"/>
<feature type="compositionally biased region" description="Polar residues" evidence="1">
    <location>
        <begin position="465"/>
        <end position="475"/>
    </location>
</feature>
<sequence>MSRVRAWATPLPNGNLEVAVWNSAGEGAAAVIFSLRSSHPRWFAPVGPLLPDGVLLPGERQALLLDVLPECARRSRGLSASASASLGQSPSAASHERLSDVHLIETPRAGAANVARVSEDDSPRLRERLRKGCLGVCHGAPDGVLSSQDSSLTASVRRYSGELSEVDGSPHLPFVVSVQGAAHDVSPCPYFFVYYGQLGDGDAYVHAALKWLKREQQKCLWGRQKALRQLRESGEPEDYLPPVLGRPVRWLKNMDGGVAPNGGFHASQRPYSKSSARMFAGRRCSNGCVIVPCRPLHRGDAAVKETKDSSEGESTRLSLITDGGDGAAGEARRQCGPERLTGSPHSDGNGASPVVLFASPGAATASRPSSSGNRKDDKVPKLAPLALPASDKPLAPEQPPGPEKTLSPDLPRFVKFEHPANCHARTETEATVEMLDHTVCGDSRPMLEEPWQGKKKDEVPPPSSAGPTATNVQAVSPPTASAEWRVGDFLEEQLGNIWNRRFEKNASIDAVRVSPTSPLMPERVGGRRRTRPLEARKQSGEQVVQPQIPALAPLAKPSGLVRVAAPSSREKTIVQLGDALCTIAVRSAPLLQTAMGGTVSTVATTAQLFWGMIEDSVDILRAVCIPALSIFSLFLLCLVFVPTEDEDGTASVMELFA</sequence>
<dbReference type="Proteomes" id="UP000284403">
    <property type="component" value="Unassembled WGS sequence"/>
</dbReference>
<dbReference type="RefSeq" id="XP_029227988.1">
    <property type="nucleotide sequence ID" value="XM_029371893.1"/>
</dbReference>
<feature type="region of interest" description="Disordered" evidence="1">
    <location>
        <begin position="443"/>
        <end position="475"/>
    </location>
</feature>
<keyword evidence="2" id="KW-0472">Membrane</keyword>
<feature type="region of interest" description="Disordered" evidence="1">
    <location>
        <begin position="302"/>
        <end position="355"/>
    </location>
</feature>